<dbReference type="Proteomes" id="UP000019487">
    <property type="component" value="Unassembled WGS sequence"/>
</dbReference>
<name>W9CWA5_SCLBF</name>
<feature type="binding site" evidence="5">
    <location>
        <begin position="177"/>
        <end position="181"/>
    </location>
    <ligand>
        <name>GTP</name>
        <dbReference type="ChEBI" id="CHEBI:37565"/>
    </ligand>
</feature>
<evidence type="ECO:0000256" key="5">
    <source>
        <dbReference type="PIRSR" id="PIRSR601019-1"/>
    </source>
</evidence>
<keyword evidence="3 5" id="KW-0342">GTP-binding</keyword>
<dbReference type="PRINTS" id="PR00318">
    <property type="entry name" value="GPROTEINA"/>
</dbReference>
<dbReference type="AlphaFoldDB" id="W9CWA5"/>
<dbReference type="GO" id="GO:0005525">
    <property type="term" value="F:GTP binding"/>
    <property type="evidence" value="ECO:0007669"/>
    <property type="project" value="UniProtKB-KW"/>
</dbReference>
<dbReference type="GO" id="GO:0001664">
    <property type="term" value="F:G protein-coupled receptor binding"/>
    <property type="evidence" value="ECO:0007669"/>
    <property type="project" value="TreeGrafter"/>
</dbReference>
<evidence type="ECO:0000256" key="4">
    <source>
        <dbReference type="ARBA" id="ARBA00023224"/>
    </source>
</evidence>
<dbReference type="Gene3D" id="3.40.50.300">
    <property type="entry name" value="P-loop containing nucleotide triphosphate hydrolases"/>
    <property type="match status" value="1"/>
</dbReference>
<sequence>MKLKLNLILTYLAGGYPNSGQHPNPGAPITSPSKKRPAISISFIAATAKRVRFLHYAESDGIPTSIRSADLSGQHRILHASWREWTLSASGMAALVTTAQPAVMEKIITLTKPTMGEWIGSHPSSIFRQRQSKAASATLLNAFIREAGIVGTCNSTPMHLTMDGTLLFLFRENFRFDVGGQRSKRKKWIHCFENVTTILFVVVISEYNQSTLAMRSKFHKGSKAQARKQQLNQSTLQAVLGSKDYQSIPWDFCSLQQLSAMTKTHSSS</sequence>
<keyword evidence="7" id="KW-1185">Reference proteome</keyword>
<proteinExistence type="predicted"/>
<dbReference type="PANTHER" id="PTHR10218">
    <property type="entry name" value="GTP-BINDING PROTEIN ALPHA SUBUNIT"/>
    <property type="match status" value="1"/>
</dbReference>
<gene>
    <name evidence="6" type="ORF">SBOR_0789</name>
</gene>
<dbReference type="InterPro" id="IPR027417">
    <property type="entry name" value="P-loop_NTPase"/>
</dbReference>
<dbReference type="GO" id="GO:0007186">
    <property type="term" value="P:G protein-coupled receptor signaling pathway"/>
    <property type="evidence" value="ECO:0007669"/>
    <property type="project" value="InterPro"/>
</dbReference>
<comment type="caution">
    <text evidence="6">The sequence shown here is derived from an EMBL/GenBank/DDBJ whole genome shotgun (WGS) entry which is preliminary data.</text>
</comment>
<dbReference type="STRING" id="1432307.W9CWA5"/>
<dbReference type="FunFam" id="3.40.50.300:FF:000692">
    <property type="entry name" value="Guanine nucleotide-binding protein subunit alpha"/>
    <property type="match status" value="1"/>
</dbReference>
<accession>W9CWA5</accession>
<dbReference type="GO" id="GO:0000750">
    <property type="term" value="P:pheromone-dependent signal transduction involved in conjugation with cellular fusion"/>
    <property type="evidence" value="ECO:0007669"/>
    <property type="project" value="TreeGrafter"/>
</dbReference>
<dbReference type="Pfam" id="PF00503">
    <property type="entry name" value="G-alpha"/>
    <property type="match status" value="1"/>
</dbReference>
<dbReference type="GO" id="GO:0003924">
    <property type="term" value="F:GTPase activity"/>
    <property type="evidence" value="ECO:0007669"/>
    <property type="project" value="InterPro"/>
</dbReference>
<dbReference type="SUPFAM" id="SSF52540">
    <property type="entry name" value="P-loop containing nucleoside triphosphate hydrolases"/>
    <property type="match status" value="1"/>
</dbReference>
<evidence type="ECO:0000256" key="1">
    <source>
        <dbReference type="ARBA" id="ARBA00022723"/>
    </source>
</evidence>
<keyword evidence="4" id="KW-0807">Transducer</keyword>
<dbReference type="GO" id="GO:0046872">
    <property type="term" value="F:metal ion binding"/>
    <property type="evidence" value="ECO:0007669"/>
    <property type="project" value="UniProtKB-KW"/>
</dbReference>
<dbReference type="EMBL" id="AYSA01000031">
    <property type="protein sequence ID" value="ESZ98820.1"/>
    <property type="molecule type" value="Genomic_DNA"/>
</dbReference>
<evidence type="ECO:0000313" key="6">
    <source>
        <dbReference type="EMBL" id="ESZ98820.1"/>
    </source>
</evidence>
<dbReference type="GO" id="GO:0031683">
    <property type="term" value="F:G-protein beta/gamma-subunit complex binding"/>
    <property type="evidence" value="ECO:0007669"/>
    <property type="project" value="InterPro"/>
</dbReference>
<dbReference type="OrthoDB" id="6353601at2759"/>
<dbReference type="HOGENOM" id="CLU_1038843_0_0_1"/>
<keyword evidence="1" id="KW-0479">Metal-binding</keyword>
<evidence type="ECO:0000256" key="3">
    <source>
        <dbReference type="ARBA" id="ARBA00023134"/>
    </source>
</evidence>
<dbReference type="InterPro" id="IPR001019">
    <property type="entry name" value="Gprotein_alpha_su"/>
</dbReference>
<dbReference type="GO" id="GO:0005737">
    <property type="term" value="C:cytoplasm"/>
    <property type="evidence" value="ECO:0007669"/>
    <property type="project" value="TreeGrafter"/>
</dbReference>
<organism evidence="6 7">
    <name type="scientific">Sclerotinia borealis (strain F-4128)</name>
    <dbReference type="NCBI Taxonomy" id="1432307"/>
    <lineage>
        <taxon>Eukaryota</taxon>
        <taxon>Fungi</taxon>
        <taxon>Dikarya</taxon>
        <taxon>Ascomycota</taxon>
        <taxon>Pezizomycotina</taxon>
        <taxon>Leotiomycetes</taxon>
        <taxon>Helotiales</taxon>
        <taxon>Sclerotiniaceae</taxon>
        <taxon>Sclerotinia</taxon>
    </lineage>
</organism>
<evidence type="ECO:0000256" key="2">
    <source>
        <dbReference type="ARBA" id="ARBA00022741"/>
    </source>
</evidence>
<reference evidence="6 7" key="1">
    <citation type="journal article" date="2014" name="Genome Announc.">
        <title>Draft genome sequence of Sclerotinia borealis, a psychrophilic plant pathogenic fungus.</title>
        <authorList>
            <person name="Mardanov A.V."/>
            <person name="Beletsky A.V."/>
            <person name="Kadnikov V.V."/>
            <person name="Ignatov A.N."/>
            <person name="Ravin N.V."/>
        </authorList>
    </citation>
    <scope>NUCLEOTIDE SEQUENCE [LARGE SCALE GENOMIC DNA]</scope>
    <source>
        <strain evidence="7">F-4157</strain>
    </source>
</reference>
<dbReference type="PANTHER" id="PTHR10218:SF302">
    <property type="entry name" value="GUANINE NUCLEOTIDE-BINDING PROTEIN ALPHA-5 SUBUNIT"/>
    <property type="match status" value="1"/>
</dbReference>
<keyword evidence="2 5" id="KW-0547">Nucleotide-binding</keyword>
<evidence type="ECO:0000313" key="7">
    <source>
        <dbReference type="Proteomes" id="UP000019487"/>
    </source>
</evidence>
<dbReference type="GO" id="GO:0005834">
    <property type="term" value="C:heterotrimeric G-protein complex"/>
    <property type="evidence" value="ECO:0007669"/>
    <property type="project" value="TreeGrafter"/>
</dbReference>
<protein>
    <submittedName>
        <fullName evidence="6">Guanine nucleotide-binding protein alpha subunit</fullName>
    </submittedName>
</protein>